<dbReference type="EnsemblPlants" id="Kaladp0062s0235.1.v1.1">
    <property type="protein sequence ID" value="Kaladp0062s0235.1.v1.1.CDS.1"/>
    <property type="gene ID" value="Kaladp0062s0235.v1.1"/>
</dbReference>
<evidence type="ECO:0000313" key="3">
    <source>
        <dbReference type="Proteomes" id="UP000594263"/>
    </source>
</evidence>
<dbReference type="AlphaFoldDB" id="A0A7N0UEP8"/>
<dbReference type="Proteomes" id="UP000594263">
    <property type="component" value="Unplaced"/>
</dbReference>
<name>A0A7N0UEP8_KALFE</name>
<protein>
    <submittedName>
        <fullName evidence="2">Uncharacterized protein</fullName>
    </submittedName>
</protein>
<accession>A0A7N0UEP8</accession>
<proteinExistence type="predicted"/>
<keyword evidence="3" id="KW-1185">Reference proteome</keyword>
<evidence type="ECO:0000256" key="1">
    <source>
        <dbReference type="SAM" id="MobiDB-lite"/>
    </source>
</evidence>
<sequence length="123" mass="14231">MESEARQWQFPKRQKIKVNQAKNQPTWKVRNNAIVAHHGPNLRDIEEGFESIAEDSTKHVPKSDAQSEGIQDLRLIPAQSESDMSLMTYTSDGDHHFQNVSVAPCFMQRLKDNIEDYIFQVFE</sequence>
<evidence type="ECO:0000313" key="2">
    <source>
        <dbReference type="EnsemblPlants" id="Kaladp0062s0235.1.v1.1.CDS.1"/>
    </source>
</evidence>
<organism evidence="2 3">
    <name type="scientific">Kalanchoe fedtschenkoi</name>
    <name type="common">Lavender scallops</name>
    <name type="synonym">South American air plant</name>
    <dbReference type="NCBI Taxonomy" id="63787"/>
    <lineage>
        <taxon>Eukaryota</taxon>
        <taxon>Viridiplantae</taxon>
        <taxon>Streptophyta</taxon>
        <taxon>Embryophyta</taxon>
        <taxon>Tracheophyta</taxon>
        <taxon>Spermatophyta</taxon>
        <taxon>Magnoliopsida</taxon>
        <taxon>eudicotyledons</taxon>
        <taxon>Gunneridae</taxon>
        <taxon>Pentapetalae</taxon>
        <taxon>Saxifragales</taxon>
        <taxon>Crassulaceae</taxon>
        <taxon>Kalanchoe</taxon>
    </lineage>
</organism>
<reference evidence="2" key="1">
    <citation type="submission" date="2021-01" db="UniProtKB">
        <authorList>
            <consortium name="EnsemblPlants"/>
        </authorList>
    </citation>
    <scope>IDENTIFICATION</scope>
</reference>
<feature type="region of interest" description="Disordered" evidence="1">
    <location>
        <begin position="1"/>
        <end position="21"/>
    </location>
</feature>
<dbReference type="Gramene" id="Kaladp0062s0235.1.v1.1">
    <property type="protein sequence ID" value="Kaladp0062s0235.1.v1.1.CDS.1"/>
    <property type="gene ID" value="Kaladp0062s0235.v1.1"/>
</dbReference>